<keyword evidence="3" id="KW-1185">Reference proteome</keyword>
<accession>A0A915IEB4</accession>
<feature type="region of interest" description="Disordered" evidence="1">
    <location>
        <begin position="1"/>
        <end position="21"/>
    </location>
</feature>
<feature type="domain" description="BHLH" evidence="2">
    <location>
        <begin position="76"/>
        <end position="96"/>
    </location>
</feature>
<dbReference type="WBParaSite" id="nRc.2.0.1.t12143-RA">
    <property type="protein sequence ID" value="nRc.2.0.1.t12143-RA"/>
    <property type="gene ID" value="nRc.2.0.1.g12143"/>
</dbReference>
<evidence type="ECO:0000313" key="3">
    <source>
        <dbReference type="Proteomes" id="UP000887565"/>
    </source>
</evidence>
<evidence type="ECO:0000313" key="4">
    <source>
        <dbReference type="WBParaSite" id="nRc.2.0.1.t12143-RA"/>
    </source>
</evidence>
<dbReference type="InterPro" id="IPR011598">
    <property type="entry name" value="bHLH_dom"/>
</dbReference>
<dbReference type="Gene3D" id="4.10.280.10">
    <property type="entry name" value="Helix-loop-helix DNA-binding domain"/>
    <property type="match status" value="1"/>
</dbReference>
<dbReference type="AlphaFoldDB" id="A0A915IEB4"/>
<name>A0A915IEB4_ROMCU</name>
<sequence>MAANYANLSSSSSSNILDDSNVFSPRNTTTISVKRENPYYEDFDSNVLPVKRLKNEPDVGRPTSVLTSAAAAAAAAKKLSKVETLRAAAEYIKYLHKILNIENPSKDTNGGQGASNCNNNSNFAATSYRQPANHFSYCNNENLRYNNAECCDHNQASLFSSPCSSTGGGASSSTDTSPQIIMNNFYANEAYHQQTWYY</sequence>
<proteinExistence type="predicted"/>
<feature type="compositionally biased region" description="Low complexity" evidence="1">
    <location>
        <begin position="7"/>
        <end position="21"/>
    </location>
</feature>
<dbReference type="Pfam" id="PF00010">
    <property type="entry name" value="HLH"/>
    <property type="match status" value="1"/>
</dbReference>
<dbReference type="GO" id="GO:0046983">
    <property type="term" value="F:protein dimerization activity"/>
    <property type="evidence" value="ECO:0007669"/>
    <property type="project" value="InterPro"/>
</dbReference>
<dbReference type="InterPro" id="IPR036638">
    <property type="entry name" value="HLH_DNA-bd_sf"/>
</dbReference>
<protein>
    <submittedName>
        <fullName evidence="4">BHLH domain-containing protein</fullName>
    </submittedName>
</protein>
<organism evidence="3 4">
    <name type="scientific">Romanomermis culicivorax</name>
    <name type="common">Nematode worm</name>
    <dbReference type="NCBI Taxonomy" id="13658"/>
    <lineage>
        <taxon>Eukaryota</taxon>
        <taxon>Metazoa</taxon>
        <taxon>Ecdysozoa</taxon>
        <taxon>Nematoda</taxon>
        <taxon>Enoplea</taxon>
        <taxon>Dorylaimia</taxon>
        <taxon>Mermithida</taxon>
        <taxon>Mermithoidea</taxon>
        <taxon>Mermithidae</taxon>
        <taxon>Romanomermis</taxon>
    </lineage>
</organism>
<dbReference type="SUPFAM" id="SSF47459">
    <property type="entry name" value="HLH, helix-loop-helix DNA-binding domain"/>
    <property type="match status" value="1"/>
</dbReference>
<dbReference type="Proteomes" id="UP000887565">
    <property type="component" value="Unplaced"/>
</dbReference>
<evidence type="ECO:0000259" key="2">
    <source>
        <dbReference type="Pfam" id="PF00010"/>
    </source>
</evidence>
<reference evidence="4" key="1">
    <citation type="submission" date="2022-11" db="UniProtKB">
        <authorList>
            <consortium name="WormBaseParasite"/>
        </authorList>
    </citation>
    <scope>IDENTIFICATION</scope>
</reference>
<evidence type="ECO:0000256" key="1">
    <source>
        <dbReference type="SAM" id="MobiDB-lite"/>
    </source>
</evidence>